<gene>
    <name evidence="2" type="primary">Dana\GF27905</name>
    <name evidence="2" type="ORF">GF27905</name>
</gene>
<name>A0A0P8XZY4_DROAN</name>
<organism evidence="2 3">
    <name type="scientific">Drosophila ananassae</name>
    <name type="common">Fruit fly</name>
    <dbReference type="NCBI Taxonomy" id="7217"/>
    <lineage>
        <taxon>Eukaryota</taxon>
        <taxon>Metazoa</taxon>
        <taxon>Ecdysozoa</taxon>
        <taxon>Arthropoda</taxon>
        <taxon>Hexapoda</taxon>
        <taxon>Insecta</taxon>
        <taxon>Pterygota</taxon>
        <taxon>Neoptera</taxon>
        <taxon>Endopterygota</taxon>
        <taxon>Diptera</taxon>
        <taxon>Brachycera</taxon>
        <taxon>Muscomorpha</taxon>
        <taxon>Ephydroidea</taxon>
        <taxon>Drosophilidae</taxon>
        <taxon>Drosophila</taxon>
        <taxon>Sophophora</taxon>
    </lineage>
</organism>
<dbReference type="EMBL" id="CH902622">
    <property type="protein sequence ID" value="KPU75090.1"/>
    <property type="molecule type" value="Genomic_DNA"/>
</dbReference>
<protein>
    <submittedName>
        <fullName evidence="2">Uncharacterized protein</fullName>
    </submittedName>
</protein>
<sequence length="84" mass="9741">MENRKWNTFLELQPWRPQAPGPRARALIWPDNNGKSPEVHKSPCLLVFHQLACPRFETTTTTTSDEAEARASAEERQQKRQQEP</sequence>
<dbReference type="InParanoid" id="A0A0P8XZY4"/>
<evidence type="ECO:0000313" key="3">
    <source>
        <dbReference type="Proteomes" id="UP000007801"/>
    </source>
</evidence>
<dbReference type="Proteomes" id="UP000007801">
    <property type="component" value="Unassembled WGS sequence"/>
</dbReference>
<keyword evidence="3" id="KW-1185">Reference proteome</keyword>
<feature type="region of interest" description="Disordered" evidence="1">
    <location>
        <begin position="59"/>
        <end position="84"/>
    </location>
</feature>
<evidence type="ECO:0000256" key="1">
    <source>
        <dbReference type="SAM" id="MobiDB-lite"/>
    </source>
</evidence>
<feature type="compositionally biased region" description="Basic and acidic residues" evidence="1">
    <location>
        <begin position="67"/>
        <end position="84"/>
    </location>
</feature>
<accession>A0A0P8XZY4</accession>
<reference evidence="2 3" key="1">
    <citation type="journal article" date="2007" name="Nature">
        <title>Evolution of genes and genomes on the Drosophila phylogeny.</title>
        <authorList>
            <consortium name="Drosophila 12 Genomes Consortium"/>
            <person name="Clark A.G."/>
            <person name="Eisen M.B."/>
            <person name="Smith D.R."/>
            <person name="Bergman C.M."/>
            <person name="Oliver B."/>
            <person name="Markow T.A."/>
            <person name="Kaufman T.C."/>
            <person name="Kellis M."/>
            <person name="Gelbart W."/>
            <person name="Iyer V.N."/>
            <person name="Pollard D.A."/>
            <person name="Sackton T.B."/>
            <person name="Larracuente A.M."/>
            <person name="Singh N.D."/>
            <person name="Abad J.P."/>
            <person name="Abt D.N."/>
            <person name="Adryan B."/>
            <person name="Aguade M."/>
            <person name="Akashi H."/>
            <person name="Anderson W.W."/>
            <person name="Aquadro C.F."/>
            <person name="Ardell D.H."/>
            <person name="Arguello R."/>
            <person name="Artieri C.G."/>
            <person name="Barbash D.A."/>
            <person name="Barker D."/>
            <person name="Barsanti P."/>
            <person name="Batterham P."/>
            <person name="Batzoglou S."/>
            <person name="Begun D."/>
            <person name="Bhutkar A."/>
            <person name="Blanco E."/>
            <person name="Bosak S.A."/>
            <person name="Bradley R.K."/>
            <person name="Brand A.D."/>
            <person name="Brent M.R."/>
            <person name="Brooks A.N."/>
            <person name="Brown R.H."/>
            <person name="Butlin R.K."/>
            <person name="Caggese C."/>
            <person name="Calvi B.R."/>
            <person name="Bernardo de Carvalho A."/>
            <person name="Caspi A."/>
            <person name="Castrezana S."/>
            <person name="Celniker S.E."/>
            <person name="Chang J.L."/>
            <person name="Chapple C."/>
            <person name="Chatterji S."/>
            <person name="Chinwalla A."/>
            <person name="Civetta A."/>
            <person name="Clifton S.W."/>
            <person name="Comeron J.M."/>
            <person name="Costello J.C."/>
            <person name="Coyne J.A."/>
            <person name="Daub J."/>
            <person name="David R.G."/>
            <person name="Delcher A.L."/>
            <person name="Delehaunty K."/>
            <person name="Do C.B."/>
            <person name="Ebling H."/>
            <person name="Edwards K."/>
            <person name="Eickbush T."/>
            <person name="Evans J.D."/>
            <person name="Filipski A."/>
            <person name="Findeiss S."/>
            <person name="Freyhult E."/>
            <person name="Fulton L."/>
            <person name="Fulton R."/>
            <person name="Garcia A.C."/>
            <person name="Gardiner A."/>
            <person name="Garfield D.A."/>
            <person name="Garvin B.E."/>
            <person name="Gibson G."/>
            <person name="Gilbert D."/>
            <person name="Gnerre S."/>
            <person name="Godfrey J."/>
            <person name="Good R."/>
            <person name="Gotea V."/>
            <person name="Gravely B."/>
            <person name="Greenberg A.J."/>
            <person name="Griffiths-Jones S."/>
            <person name="Gross S."/>
            <person name="Guigo R."/>
            <person name="Gustafson E.A."/>
            <person name="Haerty W."/>
            <person name="Hahn M.W."/>
            <person name="Halligan D.L."/>
            <person name="Halpern A.L."/>
            <person name="Halter G.M."/>
            <person name="Han M.V."/>
            <person name="Heger A."/>
            <person name="Hillier L."/>
            <person name="Hinrichs A.S."/>
            <person name="Holmes I."/>
            <person name="Hoskins R.A."/>
            <person name="Hubisz M.J."/>
            <person name="Hultmark D."/>
            <person name="Huntley M.A."/>
            <person name="Jaffe D.B."/>
            <person name="Jagadeeshan S."/>
            <person name="Jeck W.R."/>
            <person name="Johnson J."/>
            <person name="Jones C.D."/>
            <person name="Jordan W.C."/>
            <person name="Karpen G.H."/>
            <person name="Kataoka E."/>
            <person name="Keightley P.D."/>
            <person name="Kheradpour P."/>
            <person name="Kirkness E.F."/>
            <person name="Koerich L.B."/>
            <person name="Kristiansen K."/>
            <person name="Kudrna D."/>
            <person name="Kulathinal R.J."/>
            <person name="Kumar S."/>
            <person name="Kwok R."/>
            <person name="Lander E."/>
            <person name="Langley C.H."/>
            <person name="Lapoint R."/>
            <person name="Lazzaro B.P."/>
            <person name="Lee S.J."/>
            <person name="Levesque L."/>
            <person name="Li R."/>
            <person name="Lin C.F."/>
            <person name="Lin M.F."/>
            <person name="Lindblad-Toh K."/>
            <person name="Llopart A."/>
            <person name="Long M."/>
            <person name="Low L."/>
            <person name="Lozovsky E."/>
            <person name="Lu J."/>
            <person name="Luo M."/>
            <person name="Machado C.A."/>
            <person name="Makalowski W."/>
            <person name="Marzo M."/>
            <person name="Matsuda M."/>
            <person name="Matzkin L."/>
            <person name="McAllister B."/>
            <person name="McBride C.S."/>
            <person name="McKernan B."/>
            <person name="McKernan K."/>
            <person name="Mendez-Lago M."/>
            <person name="Minx P."/>
            <person name="Mollenhauer M.U."/>
            <person name="Montooth K."/>
            <person name="Mount S.M."/>
            <person name="Mu X."/>
            <person name="Myers E."/>
            <person name="Negre B."/>
            <person name="Newfeld S."/>
            <person name="Nielsen R."/>
            <person name="Noor M.A."/>
            <person name="O'Grady P."/>
            <person name="Pachter L."/>
            <person name="Papaceit M."/>
            <person name="Parisi M.J."/>
            <person name="Parisi M."/>
            <person name="Parts L."/>
            <person name="Pedersen J.S."/>
            <person name="Pesole G."/>
            <person name="Phillippy A.M."/>
            <person name="Ponting C.P."/>
            <person name="Pop M."/>
            <person name="Porcelli D."/>
            <person name="Powell J.R."/>
            <person name="Prohaska S."/>
            <person name="Pruitt K."/>
            <person name="Puig M."/>
            <person name="Quesneville H."/>
            <person name="Ram K.R."/>
            <person name="Rand D."/>
            <person name="Rasmussen M.D."/>
            <person name="Reed L.K."/>
            <person name="Reenan R."/>
            <person name="Reily A."/>
            <person name="Remington K.A."/>
            <person name="Rieger T.T."/>
            <person name="Ritchie M.G."/>
            <person name="Robin C."/>
            <person name="Rogers Y.H."/>
            <person name="Rohde C."/>
            <person name="Rozas J."/>
            <person name="Rubenfield M.J."/>
            <person name="Ruiz A."/>
            <person name="Russo S."/>
            <person name="Salzberg S.L."/>
            <person name="Sanchez-Gracia A."/>
            <person name="Saranga D.J."/>
            <person name="Sato H."/>
            <person name="Schaeffer S.W."/>
            <person name="Schatz M.C."/>
            <person name="Schlenke T."/>
            <person name="Schwartz R."/>
            <person name="Segarra C."/>
            <person name="Singh R.S."/>
            <person name="Sirot L."/>
            <person name="Sirota M."/>
            <person name="Sisneros N.B."/>
            <person name="Smith C.D."/>
            <person name="Smith T.F."/>
            <person name="Spieth J."/>
            <person name="Stage D.E."/>
            <person name="Stark A."/>
            <person name="Stephan W."/>
            <person name="Strausberg R.L."/>
            <person name="Strempel S."/>
            <person name="Sturgill D."/>
            <person name="Sutton G."/>
            <person name="Sutton G.G."/>
            <person name="Tao W."/>
            <person name="Teichmann S."/>
            <person name="Tobari Y.N."/>
            <person name="Tomimura Y."/>
            <person name="Tsolas J.M."/>
            <person name="Valente V.L."/>
            <person name="Venter E."/>
            <person name="Venter J.C."/>
            <person name="Vicario S."/>
            <person name="Vieira F.G."/>
            <person name="Vilella A.J."/>
            <person name="Villasante A."/>
            <person name="Walenz B."/>
            <person name="Wang J."/>
            <person name="Wasserman M."/>
            <person name="Watts T."/>
            <person name="Wilson D."/>
            <person name="Wilson R.K."/>
            <person name="Wing R.A."/>
            <person name="Wolfner M.F."/>
            <person name="Wong A."/>
            <person name="Wong G.K."/>
            <person name="Wu C.I."/>
            <person name="Wu G."/>
            <person name="Yamamoto D."/>
            <person name="Yang H.P."/>
            <person name="Yang S.P."/>
            <person name="Yorke J.A."/>
            <person name="Yoshida K."/>
            <person name="Zdobnov E."/>
            <person name="Zhang P."/>
            <person name="Zhang Y."/>
            <person name="Zimin A.V."/>
            <person name="Baldwin J."/>
            <person name="Abdouelleil A."/>
            <person name="Abdulkadir J."/>
            <person name="Abebe A."/>
            <person name="Abera B."/>
            <person name="Abreu J."/>
            <person name="Acer S.C."/>
            <person name="Aftuck L."/>
            <person name="Alexander A."/>
            <person name="An P."/>
            <person name="Anderson E."/>
            <person name="Anderson S."/>
            <person name="Arachi H."/>
            <person name="Azer M."/>
            <person name="Bachantsang P."/>
            <person name="Barry A."/>
            <person name="Bayul T."/>
            <person name="Berlin A."/>
            <person name="Bessette D."/>
            <person name="Bloom T."/>
            <person name="Blye J."/>
            <person name="Boguslavskiy L."/>
            <person name="Bonnet C."/>
            <person name="Boukhgalter B."/>
            <person name="Bourzgui I."/>
            <person name="Brown A."/>
            <person name="Cahill P."/>
            <person name="Channer S."/>
            <person name="Cheshatsang Y."/>
            <person name="Chuda L."/>
            <person name="Citroen M."/>
            <person name="Collymore A."/>
            <person name="Cooke P."/>
            <person name="Costello M."/>
            <person name="D'Aco K."/>
            <person name="Daza R."/>
            <person name="De Haan G."/>
            <person name="DeGray S."/>
            <person name="DeMaso C."/>
            <person name="Dhargay N."/>
            <person name="Dooley K."/>
            <person name="Dooley E."/>
            <person name="Doricent M."/>
            <person name="Dorje P."/>
            <person name="Dorjee K."/>
            <person name="Dupes A."/>
            <person name="Elong R."/>
            <person name="Falk J."/>
            <person name="Farina A."/>
            <person name="Faro S."/>
            <person name="Ferguson D."/>
            <person name="Fisher S."/>
            <person name="Foley C.D."/>
            <person name="Franke A."/>
            <person name="Friedrich D."/>
            <person name="Gadbois L."/>
            <person name="Gearin G."/>
            <person name="Gearin C.R."/>
            <person name="Giannoukos G."/>
            <person name="Goode T."/>
            <person name="Graham J."/>
            <person name="Grandbois E."/>
            <person name="Grewal S."/>
            <person name="Gyaltsen K."/>
            <person name="Hafez N."/>
            <person name="Hagos B."/>
            <person name="Hall J."/>
            <person name="Henson C."/>
            <person name="Hollinger A."/>
            <person name="Honan T."/>
            <person name="Huard M.D."/>
            <person name="Hughes L."/>
            <person name="Hurhula B."/>
            <person name="Husby M.E."/>
            <person name="Kamat A."/>
            <person name="Kanga B."/>
            <person name="Kashin S."/>
            <person name="Khazanovich D."/>
            <person name="Kisner P."/>
            <person name="Lance K."/>
            <person name="Lara M."/>
            <person name="Lee W."/>
            <person name="Lennon N."/>
            <person name="Letendre F."/>
            <person name="LeVine R."/>
            <person name="Lipovsky A."/>
            <person name="Liu X."/>
            <person name="Liu J."/>
            <person name="Liu S."/>
            <person name="Lokyitsang T."/>
            <person name="Lokyitsang Y."/>
            <person name="Lubonja R."/>
            <person name="Lui A."/>
            <person name="MacDonald P."/>
            <person name="Magnisalis V."/>
            <person name="Maru K."/>
            <person name="Matthews C."/>
            <person name="McCusker W."/>
            <person name="McDonough S."/>
            <person name="Mehta T."/>
            <person name="Meldrim J."/>
            <person name="Meneus L."/>
            <person name="Mihai O."/>
            <person name="Mihalev A."/>
            <person name="Mihova T."/>
            <person name="Mittelman R."/>
            <person name="Mlenga V."/>
            <person name="Montmayeur A."/>
            <person name="Mulrain L."/>
            <person name="Navidi A."/>
            <person name="Naylor J."/>
            <person name="Negash T."/>
            <person name="Nguyen T."/>
            <person name="Nguyen N."/>
            <person name="Nicol R."/>
            <person name="Norbu C."/>
            <person name="Norbu N."/>
            <person name="Novod N."/>
            <person name="O'Neill B."/>
            <person name="Osman S."/>
            <person name="Markiewicz E."/>
            <person name="Oyono O.L."/>
            <person name="Patti C."/>
            <person name="Phunkhang P."/>
            <person name="Pierre F."/>
            <person name="Priest M."/>
            <person name="Raghuraman S."/>
            <person name="Rege F."/>
            <person name="Reyes R."/>
            <person name="Rise C."/>
            <person name="Rogov P."/>
            <person name="Ross K."/>
            <person name="Ryan E."/>
            <person name="Settipalli S."/>
            <person name="Shea T."/>
            <person name="Sherpa N."/>
            <person name="Shi L."/>
            <person name="Shih D."/>
            <person name="Sparrow T."/>
            <person name="Spaulding J."/>
            <person name="Stalker J."/>
            <person name="Stange-Thomann N."/>
            <person name="Stavropoulos S."/>
            <person name="Stone C."/>
            <person name="Strader C."/>
            <person name="Tesfaye S."/>
            <person name="Thomson T."/>
            <person name="Thoulutsang Y."/>
            <person name="Thoulutsang D."/>
            <person name="Topham K."/>
            <person name="Topping I."/>
            <person name="Tsamla T."/>
            <person name="Vassiliev H."/>
            <person name="Vo A."/>
            <person name="Wangchuk T."/>
            <person name="Wangdi T."/>
            <person name="Weiand M."/>
            <person name="Wilkinson J."/>
            <person name="Wilson A."/>
            <person name="Yadav S."/>
            <person name="Young G."/>
            <person name="Yu Q."/>
            <person name="Zembek L."/>
            <person name="Zhong D."/>
            <person name="Zimmer A."/>
            <person name="Zwirko Z."/>
            <person name="Jaffe D.B."/>
            <person name="Alvarez P."/>
            <person name="Brockman W."/>
            <person name="Butler J."/>
            <person name="Chin C."/>
            <person name="Gnerre S."/>
            <person name="Grabherr M."/>
            <person name="Kleber M."/>
            <person name="Mauceli E."/>
            <person name="MacCallum I."/>
        </authorList>
    </citation>
    <scope>NUCLEOTIDE SEQUENCE [LARGE SCALE GENOMIC DNA]</scope>
    <source>
        <strain evidence="3">Tucson 14024-0371.13</strain>
    </source>
</reference>
<proteinExistence type="predicted"/>
<evidence type="ECO:0000313" key="2">
    <source>
        <dbReference type="EMBL" id="KPU75090.1"/>
    </source>
</evidence>
<dbReference type="AlphaFoldDB" id="A0A0P8XZY4"/>